<comment type="subcellular location">
    <subcellularLocation>
        <location evidence="1 8">Cell membrane</location>
        <topology evidence="1 8">Multi-pass membrane protein</topology>
    </subcellularLocation>
</comment>
<dbReference type="EMBL" id="CP111015">
    <property type="protein sequence ID" value="WAR03470.1"/>
    <property type="molecule type" value="Genomic_DNA"/>
</dbReference>
<dbReference type="InterPro" id="IPR004156">
    <property type="entry name" value="OATP"/>
</dbReference>
<accession>A0ABY7E0E3</accession>
<dbReference type="SUPFAM" id="SSF100895">
    <property type="entry name" value="Kazal-type serine protease inhibitors"/>
    <property type="match status" value="1"/>
</dbReference>
<evidence type="ECO:0000256" key="4">
    <source>
        <dbReference type="ARBA" id="ARBA00022692"/>
    </source>
</evidence>
<evidence type="ECO:0000313" key="12">
    <source>
        <dbReference type="Proteomes" id="UP001164746"/>
    </source>
</evidence>
<feature type="transmembrane region" description="Helical" evidence="8">
    <location>
        <begin position="223"/>
        <end position="241"/>
    </location>
</feature>
<reference evidence="11" key="1">
    <citation type="submission" date="2022-11" db="EMBL/GenBank/DDBJ databases">
        <title>Centuries of genome instability and evolution in soft-shell clam transmissible cancer (bioRxiv).</title>
        <authorList>
            <person name="Hart S.F.M."/>
            <person name="Yonemitsu M.A."/>
            <person name="Giersch R.M."/>
            <person name="Beal B.F."/>
            <person name="Arriagada G."/>
            <person name="Davis B.W."/>
            <person name="Ostrander E.A."/>
            <person name="Goff S.P."/>
            <person name="Metzger M.J."/>
        </authorList>
    </citation>
    <scope>NUCLEOTIDE SEQUENCE</scope>
    <source>
        <strain evidence="11">MELC-2E11</strain>
        <tissue evidence="11">Siphon/mantle</tissue>
    </source>
</reference>
<dbReference type="Gene3D" id="1.20.1250.20">
    <property type="entry name" value="MFS general substrate transporter like domains"/>
    <property type="match status" value="2"/>
</dbReference>
<proteinExistence type="inferred from homology"/>
<dbReference type="InterPro" id="IPR036259">
    <property type="entry name" value="MFS_trans_sf"/>
</dbReference>
<evidence type="ECO:0000256" key="6">
    <source>
        <dbReference type="ARBA" id="ARBA00023136"/>
    </source>
</evidence>
<dbReference type="PANTHER" id="PTHR11388:SF142">
    <property type="entry name" value="SOLUTE CARRIER ORGANIC ANION TRANSPORTER FAMILY MEMBER 5A1"/>
    <property type="match status" value="1"/>
</dbReference>
<feature type="transmembrane region" description="Helical" evidence="8">
    <location>
        <begin position="262"/>
        <end position="287"/>
    </location>
</feature>
<evidence type="ECO:0000256" key="2">
    <source>
        <dbReference type="ARBA" id="ARBA00009657"/>
    </source>
</evidence>
<evidence type="ECO:0000256" key="8">
    <source>
        <dbReference type="RuleBase" id="RU362056"/>
    </source>
</evidence>
<protein>
    <recommendedName>
        <fullName evidence="8">Solute carrier organic anion transporter family member</fullName>
    </recommendedName>
</protein>
<evidence type="ECO:0000256" key="1">
    <source>
        <dbReference type="ARBA" id="ARBA00004651"/>
    </source>
</evidence>
<evidence type="ECO:0000256" key="3">
    <source>
        <dbReference type="ARBA" id="ARBA00022475"/>
    </source>
</evidence>
<evidence type="ECO:0000256" key="5">
    <source>
        <dbReference type="ARBA" id="ARBA00022989"/>
    </source>
</evidence>
<keyword evidence="12" id="KW-1185">Reference proteome</keyword>
<keyword evidence="4 8" id="KW-0812">Transmembrane</keyword>
<feature type="transmembrane region" description="Helical" evidence="8">
    <location>
        <begin position="443"/>
        <end position="462"/>
    </location>
</feature>
<keyword evidence="8" id="KW-0813">Transport</keyword>
<feature type="region of interest" description="Disordered" evidence="9">
    <location>
        <begin position="1"/>
        <end position="30"/>
    </location>
</feature>
<organism evidence="11 12">
    <name type="scientific">Mya arenaria</name>
    <name type="common">Soft-shell clam</name>
    <dbReference type="NCBI Taxonomy" id="6604"/>
    <lineage>
        <taxon>Eukaryota</taxon>
        <taxon>Metazoa</taxon>
        <taxon>Spiralia</taxon>
        <taxon>Lophotrochozoa</taxon>
        <taxon>Mollusca</taxon>
        <taxon>Bivalvia</taxon>
        <taxon>Autobranchia</taxon>
        <taxon>Heteroconchia</taxon>
        <taxon>Euheterodonta</taxon>
        <taxon>Imparidentia</taxon>
        <taxon>Neoheterodontei</taxon>
        <taxon>Myida</taxon>
        <taxon>Myoidea</taxon>
        <taxon>Myidae</taxon>
        <taxon>Mya</taxon>
    </lineage>
</organism>
<feature type="transmembrane region" description="Helical" evidence="8">
    <location>
        <begin position="95"/>
        <end position="116"/>
    </location>
</feature>
<feature type="transmembrane region" description="Helical" evidence="8">
    <location>
        <begin position="552"/>
        <end position="570"/>
    </location>
</feature>
<feature type="transmembrane region" description="Helical" evidence="8">
    <location>
        <begin position="639"/>
        <end position="656"/>
    </location>
</feature>
<keyword evidence="7" id="KW-1015">Disulfide bond</keyword>
<evidence type="ECO:0000259" key="10">
    <source>
        <dbReference type="PROSITE" id="PS51465"/>
    </source>
</evidence>
<comment type="similarity">
    <text evidence="2 8">Belongs to the organo anion transporter (TC 2.A.60) family.</text>
</comment>
<dbReference type="InterPro" id="IPR002350">
    <property type="entry name" value="Kazal_dom"/>
</dbReference>
<feature type="transmembrane region" description="Helical" evidence="8">
    <location>
        <begin position="582"/>
        <end position="605"/>
    </location>
</feature>
<keyword evidence="8" id="KW-0406">Ion transport</keyword>
<dbReference type="SUPFAM" id="SSF103473">
    <property type="entry name" value="MFS general substrate transporter"/>
    <property type="match status" value="1"/>
</dbReference>
<dbReference type="InterPro" id="IPR036058">
    <property type="entry name" value="Kazal_dom_sf"/>
</dbReference>
<feature type="transmembrane region" description="Helical" evidence="8">
    <location>
        <begin position="411"/>
        <end position="431"/>
    </location>
</feature>
<evidence type="ECO:0000256" key="9">
    <source>
        <dbReference type="SAM" id="MobiDB-lite"/>
    </source>
</evidence>
<feature type="transmembrane region" description="Helical" evidence="8">
    <location>
        <begin position="123"/>
        <end position="144"/>
    </location>
</feature>
<evidence type="ECO:0000313" key="11">
    <source>
        <dbReference type="EMBL" id="WAR03470.1"/>
    </source>
</evidence>
<dbReference type="PROSITE" id="PS51465">
    <property type="entry name" value="KAZAL_2"/>
    <property type="match status" value="1"/>
</dbReference>
<keyword evidence="5 8" id="KW-1133">Transmembrane helix</keyword>
<evidence type="ECO:0000256" key="7">
    <source>
        <dbReference type="ARBA" id="ARBA00023157"/>
    </source>
</evidence>
<keyword evidence="3" id="KW-1003">Cell membrane</keyword>
<dbReference type="Proteomes" id="UP001164746">
    <property type="component" value="Chromosome 4"/>
</dbReference>
<keyword evidence="6 8" id="KW-0472">Membrane</keyword>
<name>A0ABY7E0E3_MYAAR</name>
<dbReference type="Pfam" id="PF07648">
    <property type="entry name" value="Kazal_2"/>
    <property type="match status" value="1"/>
</dbReference>
<sequence>MSKKEQQVLDGAAEQLQPRPKKGRPRHKDGELPVDMRCGFGPCSPAAVQCCARMGVFVGAYSICGLMTSVLSMYIMSQITTIEKQFGLSSSQSGLLLSCNDIGYLLTTLLASYFARKVHIPRVLWLTVIVYGVAGIICSLAYFVSKDFIVKQGAQISSLFTAGNSSGGNNASLTLVIPSRQYPMCNKVSDASSTGYAVVVTNSSKCDMDGAETSFGVGEPNQFTNIAMTLIAIGMVLQGLAKAPRYPFLTTYVDDNVNKKNTAMYMGIISGVAIFGPAIAFSVGSVFSRQYVTLQDVPISPRHPAWIGAWWLGFLVFGIISIFVSFPLLFFPRKLRPRPPKAKQPKTDSSVKQALLGFLKSLFRLVSNSVYMPLTLSTCVILFGVAGMIAFSAKYLETQFFIPAWKANMLVGLMNIVAASIGTVVGGCVVTKRKLSPLACIRMLLVVGILSVVQICLGYVFGCPNPDIVGFNQESPLDISNASCATGCGCDPHTYFPVCGNDDVNYMTPCHAGCTKQENLTFAGCSCGGGRVSPGLCETSCDMLYPYLINNVFGAFLGTLGMMPGFIVMLRSVSEADKSMAVGFSSLLSTLCGWFAGPVVFGIVIDSACRIWSASCSGQGACALYDNIDIRVKMHSYQLVPKVLAVLLQVIVYWRARHKTDWSLRHEDEEDNTDSDTEDAMKGDPEAEMDTYPSKWRPDPIY</sequence>
<feature type="transmembrane region" description="Helical" evidence="8">
    <location>
        <begin position="307"/>
        <end position="331"/>
    </location>
</feature>
<feature type="transmembrane region" description="Helical" evidence="8">
    <location>
        <begin position="54"/>
        <end position="75"/>
    </location>
</feature>
<dbReference type="Pfam" id="PF03137">
    <property type="entry name" value="OATP"/>
    <property type="match status" value="1"/>
</dbReference>
<gene>
    <name evidence="11" type="ORF">MAR_010028</name>
</gene>
<dbReference type="CDD" id="cd17336">
    <property type="entry name" value="MFS_SLCO_OATP"/>
    <property type="match status" value="1"/>
</dbReference>
<feature type="compositionally biased region" description="Acidic residues" evidence="9">
    <location>
        <begin position="668"/>
        <end position="678"/>
    </location>
</feature>
<feature type="domain" description="Kazal-like" evidence="10">
    <location>
        <begin position="478"/>
        <end position="529"/>
    </location>
</feature>
<feature type="transmembrane region" description="Helical" evidence="8">
    <location>
        <begin position="370"/>
        <end position="391"/>
    </location>
</feature>
<dbReference type="NCBIfam" id="TIGR00805">
    <property type="entry name" value="oat"/>
    <property type="match status" value="1"/>
</dbReference>
<dbReference type="PANTHER" id="PTHR11388">
    <property type="entry name" value="ORGANIC ANION TRANSPORTER"/>
    <property type="match status" value="1"/>
</dbReference>
<feature type="region of interest" description="Disordered" evidence="9">
    <location>
        <begin position="665"/>
        <end position="702"/>
    </location>
</feature>